<dbReference type="Pfam" id="PF05521">
    <property type="entry name" value="Phage_HCP"/>
    <property type="match status" value="1"/>
</dbReference>
<dbReference type="InterPro" id="IPR008767">
    <property type="entry name" value="Phage_SPP1_head-tail_adaptor"/>
</dbReference>
<dbReference type="Proteomes" id="UP000203990">
    <property type="component" value="Segment"/>
</dbReference>
<dbReference type="KEGG" id="vg:26523021"/>
<sequence length="145" mass="16266">MTPGYRLIGRNKLIPRKTFIGRHRTFSQPDPGNPFENQEIAIQYEEFDVLECVVQPLTGKAARDYTSQLTEAGGRQYDSFTVYSSTLLKGPVEGSFLLADQIQLMNSRGEMEWFTVIKSDPYQTTGVSRYRAYVISTPAGTEGGL</sequence>
<evidence type="ECO:0000313" key="2">
    <source>
        <dbReference type="Proteomes" id="UP000203990"/>
    </source>
</evidence>
<dbReference type="EMBL" id="KT934943">
    <property type="protein sequence ID" value="ALM02458.1"/>
    <property type="molecule type" value="Genomic_DNA"/>
</dbReference>
<reference evidence="1 2" key="1">
    <citation type="submission" date="2015-10" db="EMBL/GenBank/DDBJ databases">
        <title>Complete genome sequence of Klebsiella pneumoniae bacteriophage vB_KpnM_KB57.</title>
        <authorList>
            <person name="Volozhantsev N.V."/>
            <person name="Popova A.V."/>
            <person name="Krasilnikova V.M."/>
            <person name="Bogun A.G."/>
        </authorList>
    </citation>
    <scope>NUCLEOTIDE SEQUENCE [LARGE SCALE GENOMIC DNA]</scope>
</reference>
<keyword evidence="2" id="KW-1185">Reference proteome</keyword>
<organism evidence="1 2">
    <name type="scientific">Klebsiella phage vB_KpnM_KB57</name>
    <dbReference type="NCBI Taxonomy" id="1719140"/>
    <lineage>
        <taxon>Viruses</taxon>
        <taxon>Duplodnaviria</taxon>
        <taxon>Heunggongvirae</taxon>
        <taxon>Uroviricota</taxon>
        <taxon>Caudoviricetes</taxon>
        <taxon>Vequintavirinae</taxon>
        <taxon>Mydovirus</taxon>
        <taxon>Mydovirus KB57</taxon>
    </lineage>
</organism>
<proteinExistence type="predicted"/>
<evidence type="ECO:0000313" key="1">
    <source>
        <dbReference type="EMBL" id="ALM02458.1"/>
    </source>
</evidence>
<protein>
    <submittedName>
        <fullName evidence="1">Uncharacterized protein</fullName>
    </submittedName>
</protein>
<dbReference type="OrthoDB" id="11565at10239"/>
<gene>
    <name evidence="1" type="ORF">KB57_065</name>
</gene>
<dbReference type="RefSeq" id="YP_009187678.1">
    <property type="nucleotide sequence ID" value="NC_028659.1"/>
</dbReference>
<accession>A0A0S1S3D6</accession>
<name>A0A0S1S3D6_9CAUD</name>
<dbReference type="GeneID" id="26523021"/>